<proteinExistence type="predicted"/>
<name>A0ABY9YBP5_9GAMM</name>
<evidence type="ECO:0000313" key="2">
    <source>
        <dbReference type="EMBL" id="WNH48296.1"/>
    </source>
</evidence>
<evidence type="ECO:0000256" key="1">
    <source>
        <dbReference type="SAM" id="MobiDB-lite"/>
    </source>
</evidence>
<keyword evidence="3" id="KW-1185">Reference proteome</keyword>
<accession>A0ABY9YBP5</accession>
<sequence length="228" mass="25552">MKLLNRLFRRRPSEEQGTTPAVAPCPLHSSEQPGVATQMNPHSADLLVTVAEPSCSDRVRWVAEVVGFDETAFRSRAASSARHLGAARIEELAGEFNAEHTPPAELMSRFSRLGAWMAARQFAIFEIYYHIGAPAIPILRRVAFGQYDWTQGNAIEVLCRLAADGVERPAIVGELIVNLPEIRDEAIQYALAPLLYLQKSNVALREVISELRQVERFNEWYEEIAEHS</sequence>
<reference evidence="2 3" key="1">
    <citation type="submission" date="2022-12" db="EMBL/GenBank/DDBJ databases">
        <title>Two new species, Stenotrophomonas aracearum and Stenotrophomonas oahuensis, isolated from Anthurium (Araceae family) in Hawaii.</title>
        <authorList>
            <person name="Chunag S.C."/>
            <person name="Dobhal S."/>
            <person name="Alvarez A."/>
            <person name="Arif M."/>
        </authorList>
    </citation>
    <scope>NUCLEOTIDE SEQUENCE [LARGE SCALE GENOMIC DNA]</scope>
    <source>
        <strain evidence="2 3">A5588</strain>
    </source>
</reference>
<gene>
    <name evidence="2" type="ORF">PDM28_16735</name>
</gene>
<feature type="region of interest" description="Disordered" evidence="1">
    <location>
        <begin position="1"/>
        <end position="34"/>
    </location>
</feature>
<dbReference type="Proteomes" id="UP001305421">
    <property type="component" value="Chromosome"/>
</dbReference>
<dbReference type="RefSeq" id="WP_311182909.1">
    <property type="nucleotide sequence ID" value="NZ_CP115543.1"/>
</dbReference>
<evidence type="ECO:0008006" key="4">
    <source>
        <dbReference type="Google" id="ProtNLM"/>
    </source>
</evidence>
<protein>
    <recommendedName>
        <fullName evidence="4">HEAT repeat domain-containing protein</fullName>
    </recommendedName>
</protein>
<organism evidence="2 3">
    <name type="scientific">Stenotrophomonas aracearum</name>
    <dbReference type="NCBI Taxonomy" id="3003272"/>
    <lineage>
        <taxon>Bacteria</taxon>
        <taxon>Pseudomonadati</taxon>
        <taxon>Pseudomonadota</taxon>
        <taxon>Gammaproteobacteria</taxon>
        <taxon>Lysobacterales</taxon>
        <taxon>Lysobacteraceae</taxon>
        <taxon>Stenotrophomonas</taxon>
    </lineage>
</organism>
<dbReference type="EMBL" id="CP115543">
    <property type="protein sequence ID" value="WNH48296.1"/>
    <property type="molecule type" value="Genomic_DNA"/>
</dbReference>
<evidence type="ECO:0000313" key="3">
    <source>
        <dbReference type="Proteomes" id="UP001305421"/>
    </source>
</evidence>